<evidence type="ECO:0000256" key="1">
    <source>
        <dbReference type="SAM" id="MobiDB-lite"/>
    </source>
</evidence>
<feature type="region of interest" description="Disordered" evidence="1">
    <location>
        <begin position="22"/>
        <end position="95"/>
    </location>
</feature>
<sequence>MHGRQRVRGWLRRKCVTKGGDVHRRVKGHKNDIAEGACDARNNETAERRQVQNSVITQPRHQRRKYDGAGQGTRQAQSEREQGGNNKKEKGGIGN</sequence>
<protein>
    <submittedName>
        <fullName evidence="2">Uncharacterized protein</fullName>
    </submittedName>
</protein>
<dbReference type="HOGENOM" id="CLU_2374319_0_0_1"/>
<dbReference type="Proteomes" id="UP000054248">
    <property type="component" value="Unassembled WGS sequence"/>
</dbReference>
<evidence type="ECO:0000313" key="2">
    <source>
        <dbReference type="EMBL" id="KIO34144.1"/>
    </source>
</evidence>
<dbReference type="EMBL" id="KN822944">
    <property type="protein sequence ID" value="KIO34144.1"/>
    <property type="molecule type" value="Genomic_DNA"/>
</dbReference>
<feature type="compositionally biased region" description="Basic and acidic residues" evidence="1">
    <location>
        <begin position="77"/>
        <end position="95"/>
    </location>
</feature>
<gene>
    <name evidence="2" type="ORF">M407DRAFT_151085</name>
</gene>
<accession>A0A0C3QY68</accession>
<reference evidence="3" key="2">
    <citation type="submission" date="2015-01" db="EMBL/GenBank/DDBJ databases">
        <title>Evolutionary Origins and Diversification of the Mycorrhizal Mutualists.</title>
        <authorList>
            <consortium name="DOE Joint Genome Institute"/>
            <consortium name="Mycorrhizal Genomics Consortium"/>
            <person name="Kohler A."/>
            <person name="Kuo A."/>
            <person name="Nagy L.G."/>
            <person name="Floudas D."/>
            <person name="Copeland A."/>
            <person name="Barry K.W."/>
            <person name="Cichocki N."/>
            <person name="Veneault-Fourrey C."/>
            <person name="LaButti K."/>
            <person name="Lindquist E.A."/>
            <person name="Lipzen A."/>
            <person name="Lundell T."/>
            <person name="Morin E."/>
            <person name="Murat C."/>
            <person name="Riley R."/>
            <person name="Ohm R."/>
            <person name="Sun H."/>
            <person name="Tunlid A."/>
            <person name="Henrissat B."/>
            <person name="Grigoriev I.V."/>
            <person name="Hibbett D.S."/>
            <person name="Martin F."/>
        </authorList>
    </citation>
    <scope>NUCLEOTIDE SEQUENCE [LARGE SCALE GENOMIC DNA]</scope>
    <source>
        <strain evidence="3">MUT 4182</strain>
    </source>
</reference>
<keyword evidence="3" id="KW-1185">Reference proteome</keyword>
<dbReference type="AlphaFoldDB" id="A0A0C3QY68"/>
<evidence type="ECO:0000313" key="3">
    <source>
        <dbReference type="Proteomes" id="UP000054248"/>
    </source>
</evidence>
<feature type="compositionally biased region" description="Basic and acidic residues" evidence="1">
    <location>
        <begin position="41"/>
        <end position="50"/>
    </location>
</feature>
<organism evidence="2 3">
    <name type="scientific">Tulasnella calospora MUT 4182</name>
    <dbReference type="NCBI Taxonomy" id="1051891"/>
    <lineage>
        <taxon>Eukaryota</taxon>
        <taxon>Fungi</taxon>
        <taxon>Dikarya</taxon>
        <taxon>Basidiomycota</taxon>
        <taxon>Agaricomycotina</taxon>
        <taxon>Agaricomycetes</taxon>
        <taxon>Cantharellales</taxon>
        <taxon>Tulasnellaceae</taxon>
        <taxon>Tulasnella</taxon>
    </lineage>
</organism>
<name>A0A0C3QY68_9AGAM</name>
<reference evidence="2 3" key="1">
    <citation type="submission" date="2014-04" db="EMBL/GenBank/DDBJ databases">
        <authorList>
            <consortium name="DOE Joint Genome Institute"/>
            <person name="Kuo A."/>
            <person name="Girlanda M."/>
            <person name="Perotto S."/>
            <person name="Kohler A."/>
            <person name="Nagy L.G."/>
            <person name="Floudas D."/>
            <person name="Copeland A."/>
            <person name="Barry K.W."/>
            <person name="Cichocki N."/>
            <person name="Veneault-Fourrey C."/>
            <person name="LaButti K."/>
            <person name="Lindquist E.A."/>
            <person name="Lipzen A."/>
            <person name="Lundell T."/>
            <person name="Morin E."/>
            <person name="Murat C."/>
            <person name="Sun H."/>
            <person name="Tunlid A."/>
            <person name="Henrissat B."/>
            <person name="Grigoriev I.V."/>
            <person name="Hibbett D.S."/>
            <person name="Martin F."/>
            <person name="Nordberg H.P."/>
            <person name="Cantor M.N."/>
            <person name="Hua S.X."/>
        </authorList>
    </citation>
    <scope>NUCLEOTIDE SEQUENCE [LARGE SCALE GENOMIC DNA]</scope>
    <source>
        <strain evidence="2 3">MUT 4182</strain>
    </source>
</reference>
<proteinExistence type="predicted"/>